<accession>V6M5W3</accession>
<name>V6M5W3_9BACL</name>
<dbReference type="HOGENOM" id="CLU_982358_0_0_9"/>
<comment type="caution">
    <text evidence="2">The sequence shown here is derived from an EMBL/GenBank/DDBJ whole genome shotgun (WGS) entry which is preliminary data.</text>
</comment>
<sequence>MTRKRSSPFLARGLSEALRRAADFGRKEGTSGASIDLLESSVALEKSAATLMTTQTLHLASWLQAPQPPETFSLPRFIRWLDSYRAWLEAALAYQSSTHRRWQCIVTHEALRRNARTTYLSPECLAREQTNAAASAFALLASTYSFFSFWLVRLNTEKALAADIERLEQLLLTCLQQGEELLRLLSRKREEWSGEVLASDDLQQKQRAFRKALGEWGAVWRSQPLFSVEGSRRMNIVLRRLAEYGQDSRMTNPPIQTAPPAKRPWLHNEVVPGSKKKESDHRR</sequence>
<dbReference type="RefSeq" id="WP_023558521.1">
    <property type="nucleotide sequence ID" value="NZ_KI629785.1"/>
</dbReference>
<evidence type="ECO:0000313" key="3">
    <source>
        <dbReference type="Proteomes" id="UP000017973"/>
    </source>
</evidence>
<dbReference type="OrthoDB" id="10019746at2"/>
<feature type="region of interest" description="Disordered" evidence="1">
    <location>
        <begin position="248"/>
        <end position="283"/>
    </location>
</feature>
<dbReference type="EMBL" id="AYJU01000017">
    <property type="protein sequence ID" value="EST53986.1"/>
    <property type="molecule type" value="Genomic_DNA"/>
</dbReference>
<proteinExistence type="predicted"/>
<evidence type="ECO:0000313" key="2">
    <source>
        <dbReference type="EMBL" id="EST53986.1"/>
    </source>
</evidence>
<dbReference type="STRING" id="1408254.T458_23640"/>
<dbReference type="Proteomes" id="UP000017973">
    <property type="component" value="Unassembled WGS sequence"/>
</dbReference>
<dbReference type="PATRIC" id="fig|1408254.3.peg.4647"/>
<organism evidence="2 3">
    <name type="scientific">Brevibacillus panacihumi W25</name>
    <dbReference type="NCBI Taxonomy" id="1408254"/>
    <lineage>
        <taxon>Bacteria</taxon>
        <taxon>Bacillati</taxon>
        <taxon>Bacillota</taxon>
        <taxon>Bacilli</taxon>
        <taxon>Bacillales</taxon>
        <taxon>Paenibacillaceae</taxon>
        <taxon>Brevibacillus</taxon>
    </lineage>
</organism>
<evidence type="ECO:0000256" key="1">
    <source>
        <dbReference type="SAM" id="MobiDB-lite"/>
    </source>
</evidence>
<reference evidence="2 3" key="1">
    <citation type="journal article" date="2014" name="Genome Announc.">
        <title>Draft Genome Sequence of Brevibacillus panacihumi Strain W25, a Halotolerant Hydrocarbon-Degrading Bacterium.</title>
        <authorList>
            <person name="Wang X."/>
            <person name="Jin D."/>
            <person name="Zhou L."/>
            <person name="Wu L."/>
            <person name="An W."/>
            <person name="Chen Y."/>
            <person name="Zhao L."/>
        </authorList>
    </citation>
    <scope>NUCLEOTIDE SEQUENCE [LARGE SCALE GENOMIC DNA]</scope>
    <source>
        <strain evidence="2 3">W25</strain>
    </source>
</reference>
<gene>
    <name evidence="2" type="ORF">T458_23640</name>
</gene>
<dbReference type="AlphaFoldDB" id="V6M5W3"/>
<protein>
    <submittedName>
        <fullName evidence="2">Uncharacterized protein</fullName>
    </submittedName>
</protein>
<keyword evidence="3" id="KW-1185">Reference proteome</keyword>